<reference evidence="1 2" key="1">
    <citation type="submission" date="2019-03" db="EMBL/GenBank/DDBJ databases">
        <title>Deep-cultivation of Planctomycetes and their phenomic and genomic characterization uncovers novel biology.</title>
        <authorList>
            <person name="Wiegand S."/>
            <person name="Jogler M."/>
            <person name="Boedeker C."/>
            <person name="Pinto D."/>
            <person name="Vollmers J."/>
            <person name="Rivas-Marin E."/>
            <person name="Kohn T."/>
            <person name="Peeters S.H."/>
            <person name="Heuer A."/>
            <person name="Rast P."/>
            <person name="Oberbeckmann S."/>
            <person name="Bunk B."/>
            <person name="Jeske O."/>
            <person name="Meyerdierks A."/>
            <person name="Storesund J.E."/>
            <person name="Kallscheuer N."/>
            <person name="Luecker S."/>
            <person name="Lage O.M."/>
            <person name="Pohl T."/>
            <person name="Merkel B.J."/>
            <person name="Hornburger P."/>
            <person name="Mueller R.-W."/>
            <person name="Bruemmer F."/>
            <person name="Labrenz M."/>
            <person name="Spormann A.M."/>
            <person name="Op den Camp H."/>
            <person name="Overmann J."/>
            <person name="Amann R."/>
            <person name="Jetten M.S.M."/>
            <person name="Mascher T."/>
            <person name="Medema M.H."/>
            <person name="Devos D.P."/>
            <person name="Kaster A.-K."/>
            <person name="Ovreas L."/>
            <person name="Rohde M."/>
            <person name="Galperin M.Y."/>
            <person name="Jogler C."/>
        </authorList>
    </citation>
    <scope>NUCLEOTIDE SEQUENCE [LARGE SCALE GENOMIC DNA]</scope>
    <source>
        <strain evidence="1 2">Enr17</strain>
    </source>
</reference>
<sequence>MFVKNIIVSGVGASRGRRLFCLRTTCDCQGCLYEDQRMRSEALRYRLITEVRASSGLGNLAETSGFYGADFFRALKTTTEPVVLTRAPDVISA</sequence>
<name>A0A518IEK9_9PLAN</name>
<keyword evidence="2" id="KW-1185">Reference proteome</keyword>
<dbReference type="KEGG" id="gfm:Enr17x_35970"/>
<protein>
    <submittedName>
        <fullName evidence="1">Uncharacterized protein</fullName>
    </submittedName>
</protein>
<dbReference type="AlphaFoldDB" id="A0A518IEK9"/>
<dbReference type="EMBL" id="CP037452">
    <property type="protein sequence ID" value="QDV51541.1"/>
    <property type="molecule type" value="Genomic_DNA"/>
</dbReference>
<evidence type="ECO:0000313" key="2">
    <source>
        <dbReference type="Proteomes" id="UP000318313"/>
    </source>
</evidence>
<evidence type="ECO:0000313" key="1">
    <source>
        <dbReference type="EMBL" id="QDV51541.1"/>
    </source>
</evidence>
<proteinExistence type="predicted"/>
<accession>A0A518IEK9</accession>
<gene>
    <name evidence="1" type="ORF">Enr17x_35970</name>
</gene>
<organism evidence="1 2">
    <name type="scientific">Gimesia fumaroli</name>
    <dbReference type="NCBI Taxonomy" id="2527976"/>
    <lineage>
        <taxon>Bacteria</taxon>
        <taxon>Pseudomonadati</taxon>
        <taxon>Planctomycetota</taxon>
        <taxon>Planctomycetia</taxon>
        <taxon>Planctomycetales</taxon>
        <taxon>Planctomycetaceae</taxon>
        <taxon>Gimesia</taxon>
    </lineage>
</organism>
<dbReference type="Proteomes" id="UP000318313">
    <property type="component" value="Chromosome"/>
</dbReference>